<protein>
    <submittedName>
        <fullName evidence="3">Unannotated protein</fullName>
    </submittedName>
</protein>
<feature type="domain" description="Metallo-beta-lactamase" evidence="2">
    <location>
        <begin position="18"/>
        <end position="215"/>
    </location>
</feature>
<organism evidence="3">
    <name type="scientific">freshwater metagenome</name>
    <dbReference type="NCBI Taxonomy" id="449393"/>
    <lineage>
        <taxon>unclassified sequences</taxon>
        <taxon>metagenomes</taxon>
        <taxon>ecological metagenomes</taxon>
    </lineage>
</organism>
<dbReference type="AlphaFoldDB" id="A0A6J5YJE5"/>
<dbReference type="InterPro" id="IPR036866">
    <property type="entry name" value="RibonucZ/Hydroxyglut_hydro"/>
</dbReference>
<accession>A0A6J5YJE5</accession>
<sequence>MEITLLGTGSPIPDANRAGPSTLVRAGEAIVLADCGRAVVMRLMAAGVIPPMLSAVLVTHLHSDHLTDLNDVITTRWVMSPMPNPITVYGPQGTAEVVAGMMAMLAPDIRYRLAHHEDLNDPPAVTVVEVEQGDEFMIGDVTVKVAATDHRPVEPTVAFRLEHDGVSTVLGGDGVPCDTLEALCAGADAYVQTVLREDIVRTVPLQRFTDILDYHSSVEQAAQVATRAGVKTLVLTHYVPAIQPGQEDEWRALAAAHFAGEIVLGPDLTSVTVG</sequence>
<dbReference type="CDD" id="cd07719">
    <property type="entry name" value="arylsulfatase_AtsA-like_MBL-fold"/>
    <property type="match status" value="1"/>
</dbReference>
<dbReference type="Gene3D" id="3.60.15.10">
    <property type="entry name" value="Ribonuclease Z/Hydroxyacylglutathione hydrolase-like"/>
    <property type="match status" value="1"/>
</dbReference>
<dbReference type="NCBIfam" id="NF000806">
    <property type="entry name" value="PRK00055.2-4"/>
    <property type="match status" value="1"/>
</dbReference>
<dbReference type="PANTHER" id="PTHR46018">
    <property type="entry name" value="ZINC PHOSPHODIESTERASE ELAC PROTEIN 1"/>
    <property type="match status" value="1"/>
</dbReference>
<dbReference type="InterPro" id="IPR044094">
    <property type="entry name" value="AtsA-like_MBL-fold"/>
</dbReference>
<dbReference type="EMBL" id="CAEMXZ010000061">
    <property type="protein sequence ID" value="CAB4323672.1"/>
    <property type="molecule type" value="Genomic_DNA"/>
</dbReference>
<gene>
    <name evidence="3" type="ORF">UFOPK1392_01429</name>
</gene>
<dbReference type="SMART" id="SM00849">
    <property type="entry name" value="Lactamase_B"/>
    <property type="match status" value="1"/>
</dbReference>
<dbReference type="PANTHER" id="PTHR46018:SF2">
    <property type="entry name" value="ZINC PHOSPHODIESTERASE ELAC PROTEIN 1"/>
    <property type="match status" value="1"/>
</dbReference>
<proteinExistence type="predicted"/>
<dbReference type="Pfam" id="PF12706">
    <property type="entry name" value="Lactamase_B_2"/>
    <property type="match status" value="1"/>
</dbReference>
<dbReference type="GO" id="GO:0042781">
    <property type="term" value="F:3'-tRNA processing endoribonuclease activity"/>
    <property type="evidence" value="ECO:0007669"/>
    <property type="project" value="TreeGrafter"/>
</dbReference>
<evidence type="ECO:0000313" key="3">
    <source>
        <dbReference type="EMBL" id="CAB4323672.1"/>
    </source>
</evidence>
<keyword evidence="1" id="KW-0378">Hydrolase</keyword>
<reference evidence="3" key="1">
    <citation type="submission" date="2020-05" db="EMBL/GenBank/DDBJ databases">
        <authorList>
            <person name="Chiriac C."/>
            <person name="Salcher M."/>
            <person name="Ghai R."/>
            <person name="Kavagutti S V."/>
        </authorList>
    </citation>
    <scope>NUCLEOTIDE SEQUENCE</scope>
</reference>
<evidence type="ECO:0000256" key="1">
    <source>
        <dbReference type="ARBA" id="ARBA00022801"/>
    </source>
</evidence>
<dbReference type="InterPro" id="IPR001279">
    <property type="entry name" value="Metallo-B-lactamas"/>
</dbReference>
<dbReference type="SUPFAM" id="SSF56281">
    <property type="entry name" value="Metallo-hydrolase/oxidoreductase"/>
    <property type="match status" value="1"/>
</dbReference>
<name>A0A6J5YJE5_9ZZZZ</name>
<evidence type="ECO:0000259" key="2">
    <source>
        <dbReference type="SMART" id="SM00849"/>
    </source>
</evidence>